<name>A0A4V1X8T3_9PEZI</name>
<dbReference type="GO" id="GO:0005739">
    <property type="term" value="C:mitochondrion"/>
    <property type="evidence" value="ECO:0007669"/>
    <property type="project" value="UniProtKB-SubCell"/>
</dbReference>
<evidence type="ECO:0000256" key="5">
    <source>
        <dbReference type="ARBA" id="ARBA00023128"/>
    </source>
</evidence>
<dbReference type="GO" id="GO:0016020">
    <property type="term" value="C:membrane"/>
    <property type="evidence" value="ECO:0007669"/>
    <property type="project" value="UniProtKB-SubCell"/>
</dbReference>
<gene>
    <name evidence="7" type="ORF">DL764_010049</name>
</gene>
<dbReference type="AlphaFoldDB" id="A0A4V1X8T3"/>
<keyword evidence="4" id="KW-0256">Endoplasmic reticulum</keyword>
<evidence type="ECO:0000256" key="4">
    <source>
        <dbReference type="ARBA" id="ARBA00022824"/>
    </source>
</evidence>
<organism evidence="7 8">
    <name type="scientific">Monosporascus ibericus</name>
    <dbReference type="NCBI Taxonomy" id="155417"/>
    <lineage>
        <taxon>Eukaryota</taxon>
        <taxon>Fungi</taxon>
        <taxon>Dikarya</taxon>
        <taxon>Ascomycota</taxon>
        <taxon>Pezizomycotina</taxon>
        <taxon>Sordariomycetes</taxon>
        <taxon>Xylariomycetidae</taxon>
        <taxon>Xylariales</taxon>
        <taxon>Xylariales incertae sedis</taxon>
        <taxon>Monosporascus</taxon>
    </lineage>
</organism>
<evidence type="ECO:0000313" key="7">
    <source>
        <dbReference type="EMBL" id="RYO79112.1"/>
    </source>
</evidence>
<dbReference type="Proteomes" id="UP000293360">
    <property type="component" value="Unassembled WGS sequence"/>
</dbReference>
<dbReference type="OrthoDB" id="427518at2759"/>
<evidence type="ECO:0000256" key="3">
    <source>
        <dbReference type="ARBA" id="ARBA00004370"/>
    </source>
</evidence>
<evidence type="ECO:0000256" key="2">
    <source>
        <dbReference type="ARBA" id="ARBA00004240"/>
    </source>
</evidence>
<accession>A0A4V1X8T3</accession>
<evidence type="ECO:0000256" key="1">
    <source>
        <dbReference type="ARBA" id="ARBA00004173"/>
    </source>
</evidence>
<dbReference type="PANTHER" id="PTHR48182">
    <property type="entry name" value="PROTEIN SERAC1"/>
    <property type="match status" value="1"/>
</dbReference>
<comment type="subcellular location">
    <subcellularLocation>
        <location evidence="2">Endoplasmic reticulum</location>
    </subcellularLocation>
    <subcellularLocation>
        <location evidence="3">Membrane</location>
    </subcellularLocation>
    <subcellularLocation>
        <location evidence="1">Mitochondrion</location>
    </subcellularLocation>
</comment>
<dbReference type="GO" id="GO:0005783">
    <property type="term" value="C:endoplasmic reticulum"/>
    <property type="evidence" value="ECO:0007669"/>
    <property type="project" value="UniProtKB-SubCell"/>
</dbReference>
<dbReference type="EMBL" id="QJNU01001140">
    <property type="protein sequence ID" value="RYO79112.1"/>
    <property type="molecule type" value="Genomic_DNA"/>
</dbReference>
<keyword evidence="8" id="KW-1185">Reference proteome</keyword>
<keyword evidence="5" id="KW-0496">Mitochondrion</keyword>
<reference evidence="7 8" key="1">
    <citation type="submission" date="2018-06" db="EMBL/GenBank/DDBJ databases">
        <title>Complete Genomes of Monosporascus.</title>
        <authorList>
            <person name="Robinson A.J."/>
            <person name="Natvig D.O."/>
        </authorList>
    </citation>
    <scope>NUCLEOTIDE SEQUENCE [LARGE SCALE GENOMIC DNA]</scope>
    <source>
        <strain evidence="7 8">CBS 110550</strain>
    </source>
</reference>
<protein>
    <submittedName>
        <fullName evidence="7">Uncharacterized protein</fullName>
    </submittedName>
</protein>
<sequence length="213" mass="23146">MAEKLLGLFGDSNNQTINDLDKDSRKLKQISTNFHMLLRERYESRDRKLVQVACFFETKSTAVKKGLVKKDLGQIVTAESATLAGYNPIPINADHRTMCKFPDDQTTGYIAVTGMLKQMISNLEKDVNELESDGKTIIKLGDVKHGDYGIIYGIVSGHAVGTTANAVNQQVSHTFIGDNSSAADRAIAAWIENKHGTTKDKVRGEGSSNGAGA</sequence>
<dbReference type="PANTHER" id="PTHR48182:SF2">
    <property type="entry name" value="PROTEIN SERAC1"/>
    <property type="match status" value="1"/>
</dbReference>
<evidence type="ECO:0000256" key="6">
    <source>
        <dbReference type="ARBA" id="ARBA00023136"/>
    </source>
</evidence>
<dbReference type="InterPro" id="IPR052374">
    <property type="entry name" value="SERAC1"/>
</dbReference>
<comment type="caution">
    <text evidence="7">The sequence shown here is derived from an EMBL/GenBank/DDBJ whole genome shotgun (WGS) entry which is preliminary data.</text>
</comment>
<proteinExistence type="predicted"/>
<keyword evidence="6" id="KW-0472">Membrane</keyword>
<evidence type="ECO:0000313" key="8">
    <source>
        <dbReference type="Proteomes" id="UP000293360"/>
    </source>
</evidence>